<gene>
    <name evidence="2" type="ORF">HannXRQ_Chr01g0003731</name>
    <name evidence="1" type="ORF">HanXRQr2_Chr01g0004891</name>
</gene>
<dbReference type="AlphaFoldDB" id="A0A251VKV9"/>
<dbReference type="Gramene" id="mRNA:HanXRQr2_Chr01g0004891">
    <property type="protein sequence ID" value="mRNA:HanXRQr2_Chr01g0004891"/>
    <property type="gene ID" value="HanXRQr2_Chr01g0004891"/>
</dbReference>
<name>A0A251VKV9_HELAN</name>
<dbReference type="Proteomes" id="UP000215914">
    <property type="component" value="Chromosome 1"/>
</dbReference>
<evidence type="ECO:0000313" key="3">
    <source>
        <dbReference type="Proteomes" id="UP000215914"/>
    </source>
</evidence>
<accession>A0A251VKV9</accession>
<evidence type="ECO:0000313" key="1">
    <source>
        <dbReference type="EMBL" id="KAF5820680.1"/>
    </source>
</evidence>
<organism evidence="2 3">
    <name type="scientific">Helianthus annuus</name>
    <name type="common">Common sunflower</name>
    <dbReference type="NCBI Taxonomy" id="4232"/>
    <lineage>
        <taxon>Eukaryota</taxon>
        <taxon>Viridiplantae</taxon>
        <taxon>Streptophyta</taxon>
        <taxon>Embryophyta</taxon>
        <taxon>Tracheophyta</taxon>
        <taxon>Spermatophyta</taxon>
        <taxon>Magnoliopsida</taxon>
        <taxon>eudicotyledons</taxon>
        <taxon>Gunneridae</taxon>
        <taxon>Pentapetalae</taxon>
        <taxon>asterids</taxon>
        <taxon>campanulids</taxon>
        <taxon>Asterales</taxon>
        <taxon>Asteraceae</taxon>
        <taxon>Asteroideae</taxon>
        <taxon>Heliantheae alliance</taxon>
        <taxon>Heliantheae</taxon>
        <taxon>Helianthus</taxon>
    </lineage>
</organism>
<dbReference type="EMBL" id="CM007890">
    <property type="protein sequence ID" value="OTG36084.1"/>
    <property type="molecule type" value="Genomic_DNA"/>
</dbReference>
<dbReference type="InParanoid" id="A0A251VKV9"/>
<reference evidence="1 3" key="1">
    <citation type="journal article" date="2017" name="Nature">
        <title>The sunflower genome provides insights into oil metabolism, flowering and Asterid evolution.</title>
        <authorList>
            <person name="Badouin H."/>
            <person name="Gouzy J."/>
            <person name="Grassa C.J."/>
            <person name="Murat F."/>
            <person name="Staton S.E."/>
            <person name="Cottret L."/>
            <person name="Lelandais-Briere C."/>
            <person name="Owens G.L."/>
            <person name="Carrere S."/>
            <person name="Mayjonade B."/>
            <person name="Legrand L."/>
            <person name="Gill N."/>
            <person name="Kane N.C."/>
            <person name="Bowers J.E."/>
            <person name="Hubner S."/>
            <person name="Bellec A."/>
            <person name="Berard A."/>
            <person name="Berges H."/>
            <person name="Blanchet N."/>
            <person name="Boniface M.C."/>
            <person name="Brunel D."/>
            <person name="Catrice O."/>
            <person name="Chaidir N."/>
            <person name="Claudel C."/>
            <person name="Donnadieu C."/>
            <person name="Faraut T."/>
            <person name="Fievet G."/>
            <person name="Helmstetter N."/>
            <person name="King M."/>
            <person name="Knapp S.J."/>
            <person name="Lai Z."/>
            <person name="Le Paslier M.C."/>
            <person name="Lippi Y."/>
            <person name="Lorenzon L."/>
            <person name="Mandel J.R."/>
            <person name="Marage G."/>
            <person name="Marchand G."/>
            <person name="Marquand E."/>
            <person name="Bret-Mestries E."/>
            <person name="Morien E."/>
            <person name="Nambeesan S."/>
            <person name="Nguyen T."/>
            <person name="Pegot-Espagnet P."/>
            <person name="Pouilly N."/>
            <person name="Raftis F."/>
            <person name="Sallet E."/>
            <person name="Schiex T."/>
            <person name="Thomas J."/>
            <person name="Vandecasteele C."/>
            <person name="Vares D."/>
            <person name="Vear F."/>
            <person name="Vautrin S."/>
            <person name="Crespi M."/>
            <person name="Mangin B."/>
            <person name="Burke J.M."/>
            <person name="Salse J."/>
            <person name="Munos S."/>
            <person name="Vincourt P."/>
            <person name="Rieseberg L.H."/>
            <person name="Langlade N.B."/>
        </authorList>
    </citation>
    <scope>NUCLEOTIDE SEQUENCE [LARGE SCALE GENOMIC DNA]</scope>
    <source>
        <strain evidence="3">cv. SF193</strain>
        <tissue evidence="1">Leaves</tissue>
    </source>
</reference>
<dbReference type="EMBL" id="MNCJ02000316">
    <property type="protein sequence ID" value="KAF5820680.1"/>
    <property type="molecule type" value="Genomic_DNA"/>
</dbReference>
<proteinExistence type="predicted"/>
<reference evidence="1" key="3">
    <citation type="submission" date="2020-06" db="EMBL/GenBank/DDBJ databases">
        <title>Helianthus annuus Genome sequencing and assembly Release 2.</title>
        <authorList>
            <person name="Gouzy J."/>
            <person name="Langlade N."/>
            <person name="Munos S."/>
        </authorList>
    </citation>
    <scope>NUCLEOTIDE SEQUENCE</scope>
    <source>
        <tissue evidence="1">Leaves</tissue>
    </source>
</reference>
<evidence type="ECO:0000313" key="2">
    <source>
        <dbReference type="EMBL" id="OTG36084.1"/>
    </source>
</evidence>
<keyword evidence="3" id="KW-1185">Reference proteome</keyword>
<protein>
    <submittedName>
        <fullName evidence="2">Uncharacterized protein</fullName>
    </submittedName>
</protein>
<sequence length="62" mass="6761">MHASKSRLGNDITKSNLASFAHGNTRTKVRSNGYGRTPLMVLVTTSVLWCPTRGESTLVKVN</sequence>
<reference evidence="2" key="2">
    <citation type="submission" date="2017-02" db="EMBL/GenBank/DDBJ databases">
        <title>Sunflower complete genome.</title>
        <authorList>
            <person name="Langlade N."/>
            <person name="Munos S."/>
        </authorList>
    </citation>
    <scope>NUCLEOTIDE SEQUENCE [LARGE SCALE GENOMIC DNA]</scope>
    <source>
        <tissue evidence="2">Leaves</tissue>
    </source>
</reference>